<keyword evidence="4 8" id="KW-0251">Elongation factor</keyword>
<comment type="subcellular location">
    <subcellularLocation>
        <location evidence="8">Cytoplasm</location>
    </subcellularLocation>
</comment>
<evidence type="ECO:0000256" key="1">
    <source>
        <dbReference type="ARBA" id="ARBA00005870"/>
    </source>
</evidence>
<dbReference type="InterPro" id="IPR009022">
    <property type="entry name" value="EFG_III"/>
</dbReference>
<dbReference type="NCBIfam" id="TIGR00231">
    <property type="entry name" value="small_GTP"/>
    <property type="match status" value="1"/>
</dbReference>
<dbReference type="InterPro" id="IPR031157">
    <property type="entry name" value="G_TR_CS"/>
</dbReference>
<dbReference type="Pfam" id="PF03144">
    <property type="entry name" value="GTP_EFTU_D2"/>
    <property type="match status" value="1"/>
</dbReference>
<dbReference type="InterPro" id="IPR005225">
    <property type="entry name" value="Small_GTP-bd"/>
</dbReference>
<dbReference type="InterPro" id="IPR005517">
    <property type="entry name" value="Transl_elong_EFG/EF2_IV"/>
</dbReference>
<comment type="function">
    <text evidence="7 8">Catalyzes the GTP-dependent ribosomal translocation step during translation elongation. During this step, the ribosome changes from the pre-translocational (PRE) to the post-translocational (POST) state as the newly formed A-site-bound peptidyl-tRNA and P-site-bound deacylated tRNA move to the P and E sites, respectively. Catalyzes the coordinated movement of the two tRNA molecules, the mRNA and conformational changes in the ribosome.</text>
</comment>
<evidence type="ECO:0000313" key="10">
    <source>
        <dbReference type="EMBL" id="EDY22296.1"/>
    </source>
</evidence>
<comment type="similarity">
    <text evidence="1 8">Belongs to the TRAFAC class translation factor GTPase superfamily. Classic translation factor GTPase family. EF-G/EF-2 subfamily.</text>
</comment>
<keyword evidence="3 8" id="KW-0547">Nucleotide-binding</keyword>
<dbReference type="FunFam" id="3.30.70.870:FF:000001">
    <property type="entry name" value="Elongation factor G"/>
    <property type="match status" value="1"/>
</dbReference>
<dbReference type="Pfam" id="PF00009">
    <property type="entry name" value="GTP_EFTU"/>
    <property type="match status" value="1"/>
</dbReference>
<dbReference type="Pfam" id="PF03764">
    <property type="entry name" value="EFG_IV"/>
    <property type="match status" value="1"/>
</dbReference>
<dbReference type="CDD" id="cd16262">
    <property type="entry name" value="EFG_III"/>
    <property type="match status" value="1"/>
</dbReference>
<gene>
    <name evidence="8" type="primary">fusA</name>
    <name evidence="10" type="ORF">CfE428DRAFT_0421</name>
</gene>
<dbReference type="eggNOG" id="COG0480">
    <property type="taxonomic scope" value="Bacteria"/>
</dbReference>
<feature type="binding site" evidence="8">
    <location>
        <begin position="104"/>
        <end position="108"/>
    </location>
    <ligand>
        <name>GTP</name>
        <dbReference type="ChEBI" id="CHEBI:37565"/>
    </ligand>
</feature>
<dbReference type="InterPro" id="IPR014721">
    <property type="entry name" value="Ribsml_uS5_D2-typ_fold_subgr"/>
</dbReference>
<dbReference type="GO" id="GO:0005525">
    <property type="term" value="F:GTP binding"/>
    <property type="evidence" value="ECO:0007669"/>
    <property type="project" value="UniProtKB-UniRule"/>
</dbReference>
<name>B4CUQ8_9BACT</name>
<evidence type="ECO:0000256" key="5">
    <source>
        <dbReference type="ARBA" id="ARBA00022917"/>
    </source>
</evidence>
<dbReference type="PROSITE" id="PS51722">
    <property type="entry name" value="G_TR_2"/>
    <property type="match status" value="1"/>
</dbReference>
<dbReference type="SMART" id="SM00889">
    <property type="entry name" value="EFG_IV"/>
    <property type="match status" value="1"/>
</dbReference>
<dbReference type="Gene3D" id="3.30.70.870">
    <property type="entry name" value="Elongation Factor G (Translational Gtpase), domain 3"/>
    <property type="match status" value="1"/>
</dbReference>
<dbReference type="Pfam" id="PF00679">
    <property type="entry name" value="EFG_C"/>
    <property type="match status" value="1"/>
</dbReference>
<feature type="domain" description="Tr-type G" evidence="9">
    <location>
        <begin position="17"/>
        <end position="307"/>
    </location>
</feature>
<dbReference type="CDD" id="cd01434">
    <property type="entry name" value="EFG_mtEFG1_IV"/>
    <property type="match status" value="1"/>
</dbReference>
<dbReference type="RefSeq" id="WP_006977748.1">
    <property type="nucleotide sequence ID" value="NZ_ABVL01000001.1"/>
</dbReference>
<dbReference type="CDD" id="cd04088">
    <property type="entry name" value="EFG_mtEFG_II"/>
    <property type="match status" value="1"/>
</dbReference>
<proteinExistence type="inferred from homology"/>
<sequence length="714" mass="77548">MNTTKTNTTVRRNVPIEQTRNIGIAAHIDAGKTTLTERILFYAGAIHHAGEVHDGDTTMDFDEIERRKGITIAAAAISCAWTPQAEDGLLKPFRGVRHRIHIIDTPGHVDFTAEVERSMRVLDGAVAVFSGVEGVQPQSERVWRQATRYGVPRLAFINKMDRLGADFERVVGEMRTKLNANAWPVLIPIGREDDLRGQIDVIHGRAIVYDVAQEYGLTYHITELPAAERECATEARHALIEVLAEIDEPIADAFLAEREIDALELKAAIRRQTIANRFVPVVGGSAFKYVGVQALLDAVVDYLPSPIDLPPAIGTDPDSGESIAVPAGDEEPFRALVFKLSTDEFSRRRVFVRVYSGVLRPGDTVLNTVTGRRERISRVSEVRADKETALEAAFAGDIAVVAGLKDVVTGHTLCAERAPVLLAPPTFPPPVVSMAIEPETRADQERLGFVLQRLAEDDPTFRVSSDPETGQTLIAGMGELHLEVIRERMLEHFKVATRAGAPEIAYKETITASASGEGRHIKQNGGVGQHGHVFVEITPLERGSGLVVNDRIVGGAIPRQFIGAVRKGILEAAQSGGLGGYPVVDLAVDIVDGSFHSKDSSDLAFQIAGSLAFQDAVAKAKPVLLEPIMSVECTTPPEYQGDIVGDLNRRRGLVRELETKAGIAVVTAEVPLAEMFGYANAIRSLSKGRAEYSMVPARFEIVPAELAARVLARR</sequence>
<dbReference type="PROSITE" id="PS00301">
    <property type="entry name" value="G_TR_1"/>
    <property type="match status" value="1"/>
</dbReference>
<dbReference type="InterPro" id="IPR047872">
    <property type="entry name" value="EFG_IV"/>
</dbReference>
<keyword evidence="11" id="KW-1185">Reference proteome</keyword>
<dbReference type="Gene3D" id="3.30.70.240">
    <property type="match status" value="1"/>
</dbReference>
<dbReference type="PRINTS" id="PR00315">
    <property type="entry name" value="ELONGATNFCT"/>
</dbReference>
<protein>
    <recommendedName>
        <fullName evidence="2 8">Elongation factor G</fullName>
        <shortName evidence="8">EF-G</shortName>
    </recommendedName>
</protein>
<evidence type="ECO:0000256" key="3">
    <source>
        <dbReference type="ARBA" id="ARBA00022741"/>
    </source>
</evidence>
<evidence type="ECO:0000256" key="2">
    <source>
        <dbReference type="ARBA" id="ARBA00017872"/>
    </source>
</evidence>
<evidence type="ECO:0000259" key="9">
    <source>
        <dbReference type="PROSITE" id="PS51722"/>
    </source>
</evidence>
<dbReference type="Gene3D" id="3.40.50.300">
    <property type="entry name" value="P-loop containing nucleotide triphosphate hydrolases"/>
    <property type="match status" value="1"/>
</dbReference>
<dbReference type="CDD" id="cd03713">
    <property type="entry name" value="EFG_mtEFG_C"/>
    <property type="match status" value="1"/>
</dbReference>
<dbReference type="AlphaFoldDB" id="B4CUQ8"/>
<dbReference type="STRING" id="497964.CfE428DRAFT_0421"/>
<evidence type="ECO:0000256" key="4">
    <source>
        <dbReference type="ARBA" id="ARBA00022768"/>
    </source>
</evidence>
<reference evidence="10 11" key="1">
    <citation type="journal article" date="2011" name="J. Bacteriol.">
        <title>Genome sequence of Chthoniobacter flavus Ellin428, an aerobic heterotrophic soil bacterium.</title>
        <authorList>
            <person name="Kant R."/>
            <person name="van Passel M.W."/>
            <person name="Palva A."/>
            <person name="Lucas S."/>
            <person name="Lapidus A."/>
            <person name="Glavina Del Rio T."/>
            <person name="Dalin E."/>
            <person name="Tice H."/>
            <person name="Bruce D."/>
            <person name="Goodwin L."/>
            <person name="Pitluck S."/>
            <person name="Larimer F.W."/>
            <person name="Land M.L."/>
            <person name="Hauser L."/>
            <person name="Sangwan P."/>
            <person name="de Vos W.M."/>
            <person name="Janssen P.H."/>
            <person name="Smidt H."/>
        </authorList>
    </citation>
    <scope>NUCLEOTIDE SEQUENCE [LARGE SCALE GENOMIC DNA]</scope>
    <source>
        <strain evidence="10 11">Ellin428</strain>
    </source>
</reference>
<dbReference type="InterPro" id="IPR035647">
    <property type="entry name" value="EFG_III/V"/>
</dbReference>
<dbReference type="InterPro" id="IPR000640">
    <property type="entry name" value="EFG_V-like"/>
</dbReference>
<evidence type="ECO:0000313" key="11">
    <source>
        <dbReference type="Proteomes" id="UP000005824"/>
    </source>
</evidence>
<dbReference type="InterPro" id="IPR004161">
    <property type="entry name" value="EFTu-like_2"/>
</dbReference>
<dbReference type="Gene3D" id="3.30.230.10">
    <property type="match status" value="1"/>
</dbReference>
<dbReference type="Gene3D" id="2.40.30.10">
    <property type="entry name" value="Translation factors"/>
    <property type="match status" value="1"/>
</dbReference>
<dbReference type="PANTHER" id="PTHR43261">
    <property type="entry name" value="TRANSLATION ELONGATION FACTOR G-RELATED"/>
    <property type="match status" value="1"/>
</dbReference>
<accession>B4CUQ8</accession>
<dbReference type="NCBIfam" id="NF009381">
    <property type="entry name" value="PRK12740.1-5"/>
    <property type="match status" value="1"/>
</dbReference>
<evidence type="ECO:0000256" key="6">
    <source>
        <dbReference type="ARBA" id="ARBA00023134"/>
    </source>
</evidence>
<dbReference type="SUPFAM" id="SSF54211">
    <property type="entry name" value="Ribosomal protein S5 domain 2-like"/>
    <property type="match status" value="1"/>
</dbReference>
<dbReference type="SUPFAM" id="SSF54980">
    <property type="entry name" value="EF-G C-terminal domain-like"/>
    <property type="match status" value="2"/>
</dbReference>
<dbReference type="InParanoid" id="B4CUQ8"/>
<dbReference type="Pfam" id="PF14492">
    <property type="entry name" value="EFG_III"/>
    <property type="match status" value="1"/>
</dbReference>
<dbReference type="FunFam" id="3.30.70.240:FF:000001">
    <property type="entry name" value="Elongation factor G"/>
    <property type="match status" value="1"/>
</dbReference>
<dbReference type="NCBIfam" id="TIGR00484">
    <property type="entry name" value="EF-G"/>
    <property type="match status" value="1"/>
</dbReference>
<dbReference type="Proteomes" id="UP000005824">
    <property type="component" value="Unassembled WGS sequence"/>
</dbReference>
<dbReference type="GO" id="GO:0003924">
    <property type="term" value="F:GTPase activity"/>
    <property type="evidence" value="ECO:0007669"/>
    <property type="project" value="InterPro"/>
</dbReference>
<comment type="caution">
    <text evidence="10">The sequence shown here is derived from an EMBL/GenBank/DDBJ whole genome shotgun (WGS) entry which is preliminary data.</text>
</comment>
<dbReference type="EMBL" id="ABVL01000001">
    <property type="protein sequence ID" value="EDY22296.1"/>
    <property type="molecule type" value="Genomic_DNA"/>
</dbReference>
<keyword evidence="6 8" id="KW-0342">GTP-binding</keyword>
<dbReference type="InterPro" id="IPR020568">
    <property type="entry name" value="Ribosomal_Su5_D2-typ_SF"/>
</dbReference>
<dbReference type="HAMAP" id="MF_00054_B">
    <property type="entry name" value="EF_G_EF_2_B"/>
    <property type="match status" value="1"/>
</dbReference>
<feature type="binding site" evidence="8">
    <location>
        <begin position="26"/>
        <end position="33"/>
    </location>
    <ligand>
        <name>GTP</name>
        <dbReference type="ChEBI" id="CHEBI:37565"/>
    </ligand>
</feature>
<evidence type="ECO:0000256" key="7">
    <source>
        <dbReference type="ARBA" id="ARBA00024731"/>
    </source>
</evidence>
<dbReference type="CDD" id="cd01886">
    <property type="entry name" value="EF-G"/>
    <property type="match status" value="1"/>
</dbReference>
<dbReference type="InterPro" id="IPR035649">
    <property type="entry name" value="EFG_V"/>
</dbReference>
<keyword evidence="5 8" id="KW-0648">Protein biosynthesis</keyword>
<dbReference type="FunCoup" id="B4CUQ8">
    <property type="interactions" value="592"/>
</dbReference>
<dbReference type="SMART" id="SM00838">
    <property type="entry name" value="EFG_C"/>
    <property type="match status" value="1"/>
</dbReference>
<dbReference type="SUPFAM" id="SSF50447">
    <property type="entry name" value="Translation proteins"/>
    <property type="match status" value="1"/>
</dbReference>
<organism evidence="10 11">
    <name type="scientific">Chthoniobacter flavus Ellin428</name>
    <dbReference type="NCBI Taxonomy" id="497964"/>
    <lineage>
        <taxon>Bacteria</taxon>
        <taxon>Pseudomonadati</taxon>
        <taxon>Verrucomicrobiota</taxon>
        <taxon>Spartobacteria</taxon>
        <taxon>Chthoniobacterales</taxon>
        <taxon>Chthoniobacteraceae</taxon>
        <taxon>Chthoniobacter</taxon>
    </lineage>
</organism>
<dbReference type="GO" id="GO:0003746">
    <property type="term" value="F:translation elongation factor activity"/>
    <property type="evidence" value="ECO:0007669"/>
    <property type="project" value="UniProtKB-UniRule"/>
</dbReference>
<feature type="binding site" evidence="8">
    <location>
        <begin position="158"/>
        <end position="161"/>
    </location>
    <ligand>
        <name>GTP</name>
        <dbReference type="ChEBI" id="CHEBI:37565"/>
    </ligand>
</feature>
<dbReference type="PANTHER" id="PTHR43261:SF1">
    <property type="entry name" value="RIBOSOME-RELEASING FACTOR 2, MITOCHONDRIAL"/>
    <property type="match status" value="1"/>
</dbReference>
<dbReference type="InterPro" id="IPR004540">
    <property type="entry name" value="Transl_elong_EFG/EF2"/>
</dbReference>
<dbReference type="FunFam" id="3.40.50.300:FF:000029">
    <property type="entry name" value="Elongation factor G"/>
    <property type="match status" value="1"/>
</dbReference>
<dbReference type="InterPro" id="IPR041095">
    <property type="entry name" value="EFG_II"/>
</dbReference>
<dbReference type="GO" id="GO:0005737">
    <property type="term" value="C:cytoplasm"/>
    <property type="evidence" value="ECO:0007669"/>
    <property type="project" value="UniProtKB-SubCell"/>
</dbReference>
<dbReference type="GO" id="GO:0032790">
    <property type="term" value="P:ribosome disassembly"/>
    <property type="evidence" value="ECO:0007669"/>
    <property type="project" value="TreeGrafter"/>
</dbReference>
<dbReference type="SUPFAM" id="SSF52540">
    <property type="entry name" value="P-loop containing nucleoside triphosphate hydrolases"/>
    <property type="match status" value="1"/>
</dbReference>
<dbReference type="InterPro" id="IPR027417">
    <property type="entry name" value="P-loop_NTPase"/>
</dbReference>
<keyword evidence="8" id="KW-0963">Cytoplasm</keyword>
<dbReference type="InterPro" id="IPR000795">
    <property type="entry name" value="T_Tr_GTP-bd_dom"/>
</dbReference>
<evidence type="ECO:0000256" key="8">
    <source>
        <dbReference type="HAMAP-Rule" id="MF_00054"/>
    </source>
</evidence>
<dbReference type="InterPro" id="IPR009000">
    <property type="entry name" value="Transl_B-barrel_sf"/>
</dbReference>